<dbReference type="PROSITE" id="PS50109">
    <property type="entry name" value="HIS_KIN"/>
    <property type="match status" value="1"/>
</dbReference>
<evidence type="ECO:0000256" key="8">
    <source>
        <dbReference type="ARBA" id="ARBA00022989"/>
    </source>
</evidence>
<evidence type="ECO:0000259" key="12">
    <source>
        <dbReference type="PROSITE" id="PS50109"/>
    </source>
</evidence>
<keyword evidence="6 11" id="KW-0812">Transmembrane</keyword>
<dbReference type="FunFam" id="3.30.565.10:FF:000006">
    <property type="entry name" value="Sensor histidine kinase WalK"/>
    <property type="match status" value="1"/>
</dbReference>
<dbReference type="SUPFAM" id="SSF55874">
    <property type="entry name" value="ATPase domain of HSP90 chaperone/DNA topoisomerase II/histidine kinase"/>
    <property type="match status" value="1"/>
</dbReference>
<dbReference type="PANTHER" id="PTHR43711:SF1">
    <property type="entry name" value="HISTIDINE KINASE 1"/>
    <property type="match status" value="1"/>
</dbReference>
<evidence type="ECO:0000256" key="7">
    <source>
        <dbReference type="ARBA" id="ARBA00022777"/>
    </source>
</evidence>
<dbReference type="SMART" id="SM00388">
    <property type="entry name" value="HisKA"/>
    <property type="match status" value="1"/>
</dbReference>
<reference evidence="16" key="1">
    <citation type="submission" date="2019-11" db="EMBL/GenBank/DDBJ databases">
        <title>Isolation and characterization of two novel species in the genus Thiomicrorhabdus.</title>
        <authorList>
            <person name="Mochizuki J."/>
            <person name="Kojima H."/>
            <person name="Fukui M."/>
        </authorList>
    </citation>
    <scope>NUCLEOTIDE SEQUENCE [LARGE SCALE GENOMIC DNA]</scope>
    <source>
        <strain evidence="16">AkT22</strain>
    </source>
</reference>
<dbReference type="Pfam" id="PF13426">
    <property type="entry name" value="PAS_9"/>
    <property type="match status" value="1"/>
</dbReference>
<sequence>MLDKSLPASIPHSLHRWTPITSALLLFILITSFGLYRYFDSVTQLQHEMAQQLKSQNTQYTQAIQQVVQHNIYQLGLLASVLTQRTDFSQSEFVELSQKFLEHSPEIKAVEFLPKVLDKDRLTHEAEVQALGYPTYQISERNDKNAMVKRSVQAVYYPVMWVEPFLPNQKAHGFDVNSRPFNKVMIKQLSEGIPFLFSPPFQLVQEESNEKSVLLYMPVKEKATDALRGVVLFILRVPDILEASQLIARFSKPMGYDLKDITLYSVEVGDDSRLQKAIWLDNQMFKTEATVSKLGTIYPSYPISYRAVLGFGETQWEMNFKIDLQNNLKYQSQVTAFRQNIFLYLLFATLLGFFVYFSVRDFNRFLKLREQLEFEQDRVQALFYKSSDLYFLFSATGRLVEVNQSSCEVLGYRHDHLIDLKLEDYWVNPQSFLKNLEGLLVGETWEGETDLQNRDGSVVSVQCSVLKVEREGKSYYSCLAKDLTGYKNQVKALETAVEQSEKVGRLKSEFLANMSHELRTPLHGVLSFATLGETRADSEKIKSYFSAIRVSGERLLKLLTEILELAKLESTQMKFEFKSVEFNALVAACLREQNSEMARKNIRLEMRSSSTEMQVVCDDLRIHQVIANLLSNAIKFTPAYGLIEVKWSIKIDTPSVLVFYVYNEGEGIEEAELESIFDKFVQADKHAKLQMGTGLGLSICREIIKRHNGNIWAESKVGEYARFSFTLPLEGSPHLLLAEGAHLEHSKTP</sequence>
<name>A0A6F8PNJ1_9GAMM</name>
<accession>A0A6F8PNJ1</accession>
<dbReference type="Gene3D" id="3.30.450.20">
    <property type="entry name" value="PAS domain"/>
    <property type="match status" value="1"/>
</dbReference>
<dbReference type="Pfam" id="PF02518">
    <property type="entry name" value="HATPase_c"/>
    <property type="match status" value="1"/>
</dbReference>
<keyword evidence="4" id="KW-0597">Phosphoprotein</keyword>
<evidence type="ECO:0000256" key="11">
    <source>
        <dbReference type="SAM" id="Phobius"/>
    </source>
</evidence>
<evidence type="ECO:0000256" key="10">
    <source>
        <dbReference type="ARBA" id="ARBA00023136"/>
    </source>
</evidence>
<evidence type="ECO:0000256" key="3">
    <source>
        <dbReference type="ARBA" id="ARBA00012438"/>
    </source>
</evidence>
<comment type="subcellular location">
    <subcellularLocation>
        <location evidence="2">Membrane</location>
    </subcellularLocation>
</comment>
<keyword evidence="5" id="KW-0808">Transferase</keyword>
<dbReference type="Pfam" id="PF00512">
    <property type="entry name" value="HisKA"/>
    <property type="match status" value="1"/>
</dbReference>
<dbReference type="InterPro" id="IPR042240">
    <property type="entry name" value="CHASE_sf"/>
</dbReference>
<feature type="domain" description="PAS" evidence="13">
    <location>
        <begin position="375"/>
        <end position="419"/>
    </location>
</feature>
<keyword evidence="7" id="KW-0418">Kinase</keyword>
<dbReference type="InterPro" id="IPR004358">
    <property type="entry name" value="Sig_transdc_His_kin-like_C"/>
</dbReference>
<evidence type="ECO:0000259" key="14">
    <source>
        <dbReference type="PROSITE" id="PS50839"/>
    </source>
</evidence>
<evidence type="ECO:0000256" key="1">
    <source>
        <dbReference type="ARBA" id="ARBA00000085"/>
    </source>
</evidence>
<feature type="domain" description="CHASE" evidence="14">
    <location>
        <begin position="84"/>
        <end position="251"/>
    </location>
</feature>
<evidence type="ECO:0000256" key="4">
    <source>
        <dbReference type="ARBA" id="ARBA00022553"/>
    </source>
</evidence>
<dbReference type="Gene3D" id="1.10.287.130">
    <property type="match status" value="1"/>
</dbReference>
<dbReference type="InterPro" id="IPR036097">
    <property type="entry name" value="HisK_dim/P_sf"/>
</dbReference>
<proteinExistence type="predicted"/>
<keyword evidence="16" id="KW-1185">Reference proteome</keyword>
<dbReference type="InterPro" id="IPR003594">
    <property type="entry name" value="HATPase_dom"/>
</dbReference>
<protein>
    <recommendedName>
        <fullName evidence="3">histidine kinase</fullName>
        <ecNumber evidence="3">2.7.13.3</ecNumber>
    </recommendedName>
</protein>
<evidence type="ECO:0000259" key="13">
    <source>
        <dbReference type="PROSITE" id="PS50112"/>
    </source>
</evidence>
<feature type="domain" description="Histidine kinase" evidence="12">
    <location>
        <begin position="513"/>
        <end position="731"/>
    </location>
</feature>
<dbReference type="KEGG" id="tzo:THMIRHAT_14280"/>
<evidence type="ECO:0000256" key="2">
    <source>
        <dbReference type="ARBA" id="ARBA00004370"/>
    </source>
</evidence>
<dbReference type="InterPro" id="IPR003661">
    <property type="entry name" value="HisK_dim/P_dom"/>
</dbReference>
<dbReference type="SMART" id="SM00387">
    <property type="entry name" value="HATPase_c"/>
    <property type="match status" value="1"/>
</dbReference>
<dbReference type="SUPFAM" id="SSF47384">
    <property type="entry name" value="Homodimeric domain of signal transducing histidine kinase"/>
    <property type="match status" value="1"/>
</dbReference>
<keyword evidence="8 11" id="KW-1133">Transmembrane helix</keyword>
<comment type="catalytic activity">
    <reaction evidence="1">
        <text>ATP + protein L-histidine = ADP + protein N-phospho-L-histidine.</text>
        <dbReference type="EC" id="2.7.13.3"/>
    </reaction>
</comment>
<dbReference type="CDD" id="cd00130">
    <property type="entry name" value="PAS"/>
    <property type="match status" value="1"/>
</dbReference>
<dbReference type="AlphaFoldDB" id="A0A6F8PNJ1"/>
<dbReference type="SMART" id="SM01079">
    <property type="entry name" value="CHASE"/>
    <property type="match status" value="1"/>
</dbReference>
<dbReference type="Gene3D" id="3.30.565.10">
    <property type="entry name" value="Histidine kinase-like ATPase, C-terminal domain"/>
    <property type="match status" value="1"/>
</dbReference>
<dbReference type="InterPro" id="IPR050736">
    <property type="entry name" value="Sensor_HK_Regulatory"/>
</dbReference>
<dbReference type="PRINTS" id="PR00344">
    <property type="entry name" value="BCTRLSENSOR"/>
</dbReference>
<keyword evidence="9" id="KW-0902">Two-component regulatory system</keyword>
<dbReference type="InterPro" id="IPR000014">
    <property type="entry name" value="PAS"/>
</dbReference>
<dbReference type="SUPFAM" id="SSF55785">
    <property type="entry name" value="PYP-like sensor domain (PAS domain)"/>
    <property type="match status" value="1"/>
</dbReference>
<dbReference type="Pfam" id="PF03924">
    <property type="entry name" value="CHASE"/>
    <property type="match status" value="1"/>
</dbReference>
<keyword evidence="10 11" id="KW-0472">Membrane</keyword>
<dbReference type="PANTHER" id="PTHR43711">
    <property type="entry name" value="TWO-COMPONENT HISTIDINE KINASE"/>
    <property type="match status" value="1"/>
</dbReference>
<evidence type="ECO:0000256" key="9">
    <source>
        <dbReference type="ARBA" id="ARBA00023012"/>
    </source>
</evidence>
<dbReference type="Gene3D" id="3.30.450.350">
    <property type="entry name" value="CHASE domain"/>
    <property type="match status" value="1"/>
</dbReference>
<dbReference type="InterPro" id="IPR005467">
    <property type="entry name" value="His_kinase_dom"/>
</dbReference>
<dbReference type="GO" id="GO:0000155">
    <property type="term" value="F:phosphorelay sensor kinase activity"/>
    <property type="evidence" value="ECO:0007669"/>
    <property type="project" value="InterPro"/>
</dbReference>
<dbReference type="RefSeq" id="WP_173291463.1">
    <property type="nucleotide sequence ID" value="NZ_AP021888.1"/>
</dbReference>
<dbReference type="Proteomes" id="UP000501466">
    <property type="component" value="Chromosome"/>
</dbReference>
<dbReference type="NCBIfam" id="TIGR00229">
    <property type="entry name" value="sensory_box"/>
    <property type="match status" value="1"/>
</dbReference>
<dbReference type="EC" id="2.7.13.3" evidence="3"/>
<dbReference type="InterPro" id="IPR036890">
    <property type="entry name" value="HATPase_C_sf"/>
</dbReference>
<dbReference type="InterPro" id="IPR006189">
    <property type="entry name" value="CHASE_dom"/>
</dbReference>
<evidence type="ECO:0000313" key="15">
    <source>
        <dbReference type="EMBL" id="BBP43682.1"/>
    </source>
</evidence>
<feature type="transmembrane region" description="Helical" evidence="11">
    <location>
        <begin position="20"/>
        <end position="39"/>
    </location>
</feature>
<dbReference type="InterPro" id="IPR035965">
    <property type="entry name" value="PAS-like_dom_sf"/>
</dbReference>
<dbReference type="EMBL" id="AP021888">
    <property type="protein sequence ID" value="BBP43682.1"/>
    <property type="molecule type" value="Genomic_DNA"/>
</dbReference>
<feature type="transmembrane region" description="Helical" evidence="11">
    <location>
        <begin position="341"/>
        <end position="359"/>
    </location>
</feature>
<gene>
    <name evidence="15" type="ORF">THMIRHAT_14280</name>
</gene>
<dbReference type="GO" id="GO:0005886">
    <property type="term" value="C:plasma membrane"/>
    <property type="evidence" value="ECO:0007669"/>
    <property type="project" value="UniProtKB-ARBA"/>
</dbReference>
<evidence type="ECO:0000256" key="5">
    <source>
        <dbReference type="ARBA" id="ARBA00022679"/>
    </source>
</evidence>
<organism evidence="15 16">
    <name type="scientific">Thiosulfativibrio zosterae</name>
    <dbReference type="NCBI Taxonomy" id="2675053"/>
    <lineage>
        <taxon>Bacteria</taxon>
        <taxon>Pseudomonadati</taxon>
        <taxon>Pseudomonadota</taxon>
        <taxon>Gammaproteobacteria</taxon>
        <taxon>Thiotrichales</taxon>
        <taxon>Piscirickettsiaceae</taxon>
        <taxon>Thiosulfativibrio</taxon>
    </lineage>
</organism>
<dbReference type="PROSITE" id="PS50839">
    <property type="entry name" value="CHASE"/>
    <property type="match status" value="1"/>
</dbReference>
<dbReference type="PROSITE" id="PS50112">
    <property type="entry name" value="PAS"/>
    <property type="match status" value="1"/>
</dbReference>
<dbReference type="CDD" id="cd00082">
    <property type="entry name" value="HisKA"/>
    <property type="match status" value="1"/>
</dbReference>
<evidence type="ECO:0000313" key="16">
    <source>
        <dbReference type="Proteomes" id="UP000501466"/>
    </source>
</evidence>
<evidence type="ECO:0000256" key="6">
    <source>
        <dbReference type="ARBA" id="ARBA00022692"/>
    </source>
</evidence>